<accession>A0AAE1LRR8</accession>
<gene>
    <name evidence="1" type="ORF">KUF71_019519</name>
</gene>
<organism evidence="1 2">
    <name type="scientific">Frankliniella fusca</name>
    <dbReference type="NCBI Taxonomy" id="407009"/>
    <lineage>
        <taxon>Eukaryota</taxon>
        <taxon>Metazoa</taxon>
        <taxon>Ecdysozoa</taxon>
        <taxon>Arthropoda</taxon>
        <taxon>Hexapoda</taxon>
        <taxon>Insecta</taxon>
        <taxon>Pterygota</taxon>
        <taxon>Neoptera</taxon>
        <taxon>Paraneoptera</taxon>
        <taxon>Thysanoptera</taxon>
        <taxon>Terebrantia</taxon>
        <taxon>Thripoidea</taxon>
        <taxon>Thripidae</taxon>
        <taxon>Frankliniella</taxon>
    </lineage>
</organism>
<comment type="caution">
    <text evidence="1">The sequence shown here is derived from an EMBL/GenBank/DDBJ whole genome shotgun (WGS) entry which is preliminary data.</text>
</comment>
<dbReference type="AlphaFoldDB" id="A0AAE1LRR8"/>
<name>A0AAE1LRR8_9NEOP</name>
<dbReference type="EMBL" id="JAHWGI010001402">
    <property type="protein sequence ID" value="KAK3929688.1"/>
    <property type="molecule type" value="Genomic_DNA"/>
</dbReference>
<reference evidence="1" key="2">
    <citation type="journal article" date="2023" name="BMC Genomics">
        <title>Pest status, molecular evolution, and epigenetic factors derived from the genome assembly of Frankliniella fusca, a thysanopteran phytovirus vector.</title>
        <authorList>
            <person name="Catto M.A."/>
            <person name="Labadie P.E."/>
            <person name="Jacobson A.L."/>
            <person name="Kennedy G.G."/>
            <person name="Srinivasan R."/>
            <person name="Hunt B.G."/>
        </authorList>
    </citation>
    <scope>NUCLEOTIDE SEQUENCE</scope>
    <source>
        <strain evidence="1">PL_HMW_Pooled</strain>
    </source>
</reference>
<dbReference type="Proteomes" id="UP001219518">
    <property type="component" value="Unassembled WGS sequence"/>
</dbReference>
<protein>
    <submittedName>
        <fullName evidence="1">EH domain-binding protein 1</fullName>
    </submittedName>
</protein>
<evidence type="ECO:0000313" key="2">
    <source>
        <dbReference type="Proteomes" id="UP001219518"/>
    </source>
</evidence>
<proteinExistence type="predicted"/>
<reference evidence="1" key="1">
    <citation type="submission" date="2021-07" db="EMBL/GenBank/DDBJ databases">
        <authorList>
            <person name="Catto M.A."/>
            <person name="Jacobson A."/>
            <person name="Kennedy G."/>
            <person name="Labadie P."/>
            <person name="Hunt B.G."/>
            <person name="Srinivasan R."/>
        </authorList>
    </citation>
    <scope>NUCLEOTIDE SEQUENCE</scope>
    <source>
        <strain evidence="1">PL_HMW_Pooled</strain>
        <tissue evidence="1">Head</tissue>
    </source>
</reference>
<keyword evidence="2" id="KW-1185">Reference proteome</keyword>
<sequence length="124" mass="13676">MAHLNWLGVGLATYSLPFKESKRVDTRSQNFAVNMASGAKWCTVTHSMKPALTSFEKICPSTIMQRRRNPASWTASIAILKITLKSADVNFLCVGQKATGCFQEKNKLRTMAIITSSAGFSSWV</sequence>
<evidence type="ECO:0000313" key="1">
    <source>
        <dbReference type="EMBL" id="KAK3929688.1"/>
    </source>
</evidence>